<gene>
    <name evidence="2" type="ORF">F1735_28410</name>
</gene>
<name>A0ABX0N3S3_9BURK</name>
<evidence type="ECO:0000256" key="1">
    <source>
        <dbReference type="SAM" id="SignalP"/>
    </source>
</evidence>
<dbReference type="EMBL" id="WHJF01000117">
    <property type="protein sequence ID" value="NHZ66169.1"/>
    <property type="molecule type" value="Genomic_DNA"/>
</dbReference>
<reference evidence="2 3" key="1">
    <citation type="submission" date="2019-10" db="EMBL/GenBank/DDBJ databases">
        <title>Taxonomy of Antarctic Massilia spp.: description of Massilia rubra sp. nov., Massilia aquatica sp. nov., Massilia mucilaginosa sp. nov., Massilia frigida sp. nov. isolated from streams, lakes and regoliths.</title>
        <authorList>
            <person name="Holochova P."/>
            <person name="Sedlacek I."/>
            <person name="Kralova S."/>
            <person name="Maslanova I."/>
            <person name="Busse H.-J."/>
            <person name="Stankova E."/>
            <person name="Vrbovska V."/>
            <person name="Kovarovic V."/>
            <person name="Bartak M."/>
            <person name="Svec P."/>
            <person name="Pantucek R."/>
        </authorList>
    </citation>
    <scope>NUCLEOTIDE SEQUENCE [LARGE SCALE GENOMIC DNA]</scope>
    <source>
        <strain evidence="2 3">CCM 8694</strain>
    </source>
</reference>
<comment type="caution">
    <text evidence="2">The sequence shown here is derived from an EMBL/GenBank/DDBJ whole genome shotgun (WGS) entry which is preliminary data.</text>
</comment>
<feature type="signal peptide" evidence="1">
    <location>
        <begin position="1"/>
        <end position="24"/>
    </location>
</feature>
<sequence length="236" mass="25713">MFSHARIIASVLAGAVLISSPMQALAQKPSAKQQVALPNAPFSVQPAKAVIQRYQLLSLLSPLSRQNKRHVRDLTGIERAIVFEGNVTLDEPIDIGAIASKKTALTPFEQALIHRERLLVIHGDLHCRGLSTYSMDAVFVLGNVHCETVDLSIVPFYVKGNLVARKSLLGSAYDDGGDGREGERHVVVGGTVSSPKVRTWYFSLGHLRFALESAKEVLVETEHEKSDGPCFGDKDC</sequence>
<evidence type="ECO:0000313" key="3">
    <source>
        <dbReference type="Proteomes" id="UP000610594"/>
    </source>
</evidence>
<keyword evidence="1" id="KW-0732">Signal</keyword>
<accession>A0ABX0N3S3</accession>
<organism evidence="2 3">
    <name type="scientific">Massilia genomosp. 1</name>
    <dbReference type="NCBI Taxonomy" id="2609280"/>
    <lineage>
        <taxon>Bacteria</taxon>
        <taxon>Pseudomonadati</taxon>
        <taxon>Pseudomonadota</taxon>
        <taxon>Betaproteobacteria</taxon>
        <taxon>Burkholderiales</taxon>
        <taxon>Oxalobacteraceae</taxon>
        <taxon>Telluria group</taxon>
        <taxon>Massilia</taxon>
    </lineage>
</organism>
<protein>
    <submittedName>
        <fullName evidence="2">Uncharacterized protein</fullName>
    </submittedName>
</protein>
<evidence type="ECO:0000313" key="2">
    <source>
        <dbReference type="EMBL" id="NHZ66169.1"/>
    </source>
</evidence>
<feature type="chain" id="PRO_5045381830" evidence="1">
    <location>
        <begin position="25"/>
        <end position="236"/>
    </location>
</feature>
<keyword evidence="3" id="KW-1185">Reference proteome</keyword>
<dbReference type="Proteomes" id="UP000610594">
    <property type="component" value="Unassembled WGS sequence"/>
</dbReference>
<proteinExistence type="predicted"/>